<proteinExistence type="predicted"/>
<reference evidence="1" key="1">
    <citation type="submission" date="2022-07" db="EMBL/GenBank/DDBJ databases">
        <title>Phylogenomic reconstructions and comparative analyses of Kickxellomycotina fungi.</title>
        <authorList>
            <person name="Reynolds N.K."/>
            <person name="Stajich J.E."/>
            <person name="Barry K."/>
            <person name="Grigoriev I.V."/>
            <person name="Crous P."/>
            <person name="Smith M.E."/>
        </authorList>
    </citation>
    <scope>NUCLEOTIDE SEQUENCE</scope>
    <source>
        <strain evidence="1">Benny 63K</strain>
    </source>
</reference>
<name>A0ACC1IH21_9FUNG</name>
<keyword evidence="2" id="KW-1185">Reference proteome</keyword>
<organism evidence="1 2">
    <name type="scientific">Kickxella alabastrina</name>
    <dbReference type="NCBI Taxonomy" id="61397"/>
    <lineage>
        <taxon>Eukaryota</taxon>
        <taxon>Fungi</taxon>
        <taxon>Fungi incertae sedis</taxon>
        <taxon>Zoopagomycota</taxon>
        <taxon>Kickxellomycotina</taxon>
        <taxon>Kickxellomycetes</taxon>
        <taxon>Kickxellales</taxon>
        <taxon>Kickxellaceae</taxon>
        <taxon>Kickxella</taxon>
    </lineage>
</organism>
<evidence type="ECO:0000313" key="2">
    <source>
        <dbReference type="Proteomes" id="UP001150581"/>
    </source>
</evidence>
<evidence type="ECO:0000313" key="1">
    <source>
        <dbReference type="EMBL" id="KAJ1890419.1"/>
    </source>
</evidence>
<accession>A0ACC1IH21</accession>
<comment type="caution">
    <text evidence="1">The sequence shown here is derived from an EMBL/GenBank/DDBJ whole genome shotgun (WGS) entry which is preliminary data.</text>
</comment>
<protein>
    <submittedName>
        <fullName evidence="1">Uncharacterized protein</fullName>
    </submittedName>
</protein>
<sequence length="1306" mass="143110">MSRPEPSAEVGSFGGLPRSHRQNENPQQQQQQQQQHQMYFDAQMDLPLTPTMGHTALESFAMDYGEVEASPEVSMSPRASAVSAVSAAVAARVNQACASCRRKKVRCDGVQPACGNCTSRGMGCTYLAQKKRGRPPKVTIQQSTMPYFTPSSAAQSQLKDPYLSPGVVFSGSQQQQHSMHAYFGQWQSGLTAVNLSAGSSTPQAGSAVNVTLAPLNSGIPQATPTVDHSHSLSSPTAALPLQGMRPVGMYSYSQQPLQSAGTSFLDLGAIDNTQRALFSGYVRSAATETHGNDYFGTFPVSTREPVSNVLLHDPMQQQQQQQPPPQRTSMDDARMHAMSFSMTPTMAAAPLLSVPNNYGTSGVSGLSQPDTTTTPGVEADYQGVRQGLSPGPPNLLSAGAPADGLFFTEFVQHFMPLTVPPPVPPLLQHYQSKNQQVISNAQNDSQDATSQGANHRQRQTQFQSQFQQGSNQSQGQGQSQSAAAPLATSGGSSGRLPLATEKDALSFTLGNVAIAMTKHDADSASVQSSLDHLSYVTKTISHASQEALEHAKEAAAEAVASIDSNQGDISADSSSNTNGINGSNGSNSISGGTLNGSFIHETLLRIERCVGLADKAVHNYFSYIHPQCPIIHKPTFLRQISDGSINHFVWFALRALAARTLLHTYVLSESEVLIEEEYFASKAHMALSSALNRPSAEVVQGLALLSLYIFGTPRWQEASMYWCKATRLAQLMEYHVIDAPSRTIATKMHFGIFEPTKCGTTHRDDLALIPGDFSGQHMPLAQALSPLEAELRRRLWWTLFTNERFCSIAERLPTMVNEARMFVHLPCSARDWDQPEFTYQAPARVPRYLREGYTRAELGDDLNKLSLGQEMVARKADNLYLMCEIEYGFSMSHLVAFLADMGSLFRPRSPYGNDYIPMFMQISWPHKMKTLQANVERVERIFEMVRQNILQRLAAAPPQNPAAAAAINATTNTENGRWAPSSPPHTTKAGINSESAASPQKLKHSTDPVLDREAYVPGIEIPHLHQLSMLVLYSVLNIHLYRMVFQIHYEFSSSLSEPDKRRQEDNQLLAAFDQYVKELWLRTTTAAQQVSRILRGEFPGVPHWVLALAGIKRAADCSQQQQQQQAHSGIGSLSTIGPDPLIREHRPPVDSNTLPERSSSLSLPSNMMDVDGGGDSDPARGEESGGQNSGGGNGNGAERLTQQQQAARRLRNVFQERIKAQEAKFHGVTLSVFSSFRRTLPYALIMAAKVHVDNIEWWTDERQDDNMARAYLDLADIVRFLETHQTAFSSTDYVSLVKGMMRVVDS</sequence>
<gene>
    <name evidence="1" type="ORF">LPJ66_007491</name>
</gene>
<dbReference type="EMBL" id="JANBPG010001345">
    <property type="protein sequence ID" value="KAJ1890419.1"/>
    <property type="molecule type" value="Genomic_DNA"/>
</dbReference>
<dbReference type="Proteomes" id="UP001150581">
    <property type="component" value="Unassembled WGS sequence"/>
</dbReference>